<protein>
    <submittedName>
        <fullName evidence="5">Uncharacterized protein</fullName>
    </submittedName>
</protein>
<dbReference type="OrthoDB" id="6500128at2759"/>
<dbReference type="PANTHER" id="PTHR24222">
    <property type="entry name" value="ABC TRANSPORTER B FAMILY"/>
    <property type="match status" value="1"/>
</dbReference>
<dbReference type="Proteomes" id="UP000639772">
    <property type="component" value="Chromosome 11"/>
</dbReference>
<evidence type="ECO:0000313" key="6">
    <source>
        <dbReference type="Proteomes" id="UP000639772"/>
    </source>
</evidence>
<keyword evidence="2" id="KW-0812">Transmembrane</keyword>
<evidence type="ECO:0000313" key="5">
    <source>
        <dbReference type="EMBL" id="KAG0462822.1"/>
    </source>
</evidence>
<organism evidence="5 6">
    <name type="scientific">Vanilla planifolia</name>
    <name type="common">Vanilla</name>
    <dbReference type="NCBI Taxonomy" id="51239"/>
    <lineage>
        <taxon>Eukaryota</taxon>
        <taxon>Viridiplantae</taxon>
        <taxon>Streptophyta</taxon>
        <taxon>Embryophyta</taxon>
        <taxon>Tracheophyta</taxon>
        <taxon>Spermatophyta</taxon>
        <taxon>Magnoliopsida</taxon>
        <taxon>Liliopsida</taxon>
        <taxon>Asparagales</taxon>
        <taxon>Orchidaceae</taxon>
        <taxon>Vanilloideae</taxon>
        <taxon>Vanilleae</taxon>
        <taxon>Vanilla</taxon>
    </lineage>
</organism>
<keyword evidence="3" id="KW-1133">Transmembrane helix</keyword>
<dbReference type="GO" id="GO:0005886">
    <property type="term" value="C:plasma membrane"/>
    <property type="evidence" value="ECO:0007669"/>
    <property type="project" value="TreeGrafter"/>
</dbReference>
<dbReference type="GO" id="GO:0005524">
    <property type="term" value="F:ATP binding"/>
    <property type="evidence" value="ECO:0007669"/>
    <property type="project" value="InterPro"/>
</dbReference>
<proteinExistence type="predicted"/>
<dbReference type="GO" id="GO:0042626">
    <property type="term" value="F:ATPase-coupled transmembrane transporter activity"/>
    <property type="evidence" value="ECO:0007669"/>
    <property type="project" value="TreeGrafter"/>
</dbReference>
<sequence length="127" mass="13621">MPFMILKLPASVQLAYAKAGSVVEETVGSIRTLFGMVQKMIAEGRYSGSNVINIMLAVSTGAASLSEAFPCLSAFTAGQIAAHKMFEMIHRKPEIDSHQMSGVVLDDIKGDIKLKMFTSATQLGLII</sequence>
<evidence type="ECO:0000256" key="2">
    <source>
        <dbReference type="ARBA" id="ARBA00022692"/>
    </source>
</evidence>
<dbReference type="PANTHER" id="PTHR24222:SF63">
    <property type="entry name" value="ATP BINDING CASSETTE SUBFAMILY B"/>
    <property type="match status" value="1"/>
</dbReference>
<dbReference type="InterPro" id="IPR036640">
    <property type="entry name" value="ABC1_TM_sf"/>
</dbReference>
<dbReference type="Gene3D" id="1.20.1560.10">
    <property type="entry name" value="ABC transporter type 1, transmembrane domain"/>
    <property type="match status" value="1"/>
</dbReference>
<name>A0A835Q7Q3_VANPL</name>
<keyword evidence="4" id="KW-0472">Membrane</keyword>
<gene>
    <name evidence="5" type="ORF">HPP92_021298</name>
</gene>
<dbReference type="AlphaFoldDB" id="A0A835Q7Q3"/>
<evidence type="ECO:0000256" key="1">
    <source>
        <dbReference type="ARBA" id="ARBA00004141"/>
    </source>
</evidence>
<comment type="subcellular location">
    <subcellularLocation>
        <location evidence="1">Membrane</location>
        <topology evidence="1">Multi-pass membrane protein</topology>
    </subcellularLocation>
</comment>
<accession>A0A835Q7Q3</accession>
<evidence type="ECO:0000256" key="4">
    <source>
        <dbReference type="ARBA" id="ARBA00023136"/>
    </source>
</evidence>
<evidence type="ECO:0000256" key="3">
    <source>
        <dbReference type="ARBA" id="ARBA00022989"/>
    </source>
</evidence>
<dbReference type="InterPro" id="IPR039421">
    <property type="entry name" value="Type_1_exporter"/>
</dbReference>
<comment type="caution">
    <text evidence="5">The sequence shown here is derived from an EMBL/GenBank/DDBJ whole genome shotgun (WGS) entry which is preliminary data.</text>
</comment>
<dbReference type="EMBL" id="JADCNM010000011">
    <property type="protein sequence ID" value="KAG0462822.1"/>
    <property type="molecule type" value="Genomic_DNA"/>
</dbReference>
<reference evidence="5 6" key="1">
    <citation type="journal article" date="2020" name="Nat. Food">
        <title>A phased Vanilla planifolia genome enables genetic improvement of flavour and production.</title>
        <authorList>
            <person name="Hasing T."/>
            <person name="Tang H."/>
            <person name="Brym M."/>
            <person name="Khazi F."/>
            <person name="Huang T."/>
            <person name="Chambers A.H."/>
        </authorList>
    </citation>
    <scope>NUCLEOTIDE SEQUENCE [LARGE SCALE GENOMIC DNA]</scope>
    <source>
        <tissue evidence="5">Leaf</tissue>
    </source>
</reference>